<dbReference type="InterPro" id="IPR029060">
    <property type="entry name" value="PIN-like_dom_sf"/>
</dbReference>
<evidence type="ECO:0000259" key="1">
    <source>
        <dbReference type="Pfam" id="PF01850"/>
    </source>
</evidence>
<reference evidence="2" key="1">
    <citation type="submission" date="2018-06" db="EMBL/GenBank/DDBJ databases">
        <authorList>
            <person name="Zhirakovskaya E."/>
        </authorList>
    </citation>
    <scope>NUCLEOTIDE SEQUENCE</scope>
</reference>
<gene>
    <name evidence="2" type="ORF">MNBD_BACTEROID06-1703</name>
</gene>
<name>A0A3B0V6P7_9ZZZZ</name>
<dbReference type="Pfam" id="PF01850">
    <property type="entry name" value="PIN"/>
    <property type="match status" value="1"/>
</dbReference>
<dbReference type="Gene3D" id="3.40.50.1010">
    <property type="entry name" value="5'-nuclease"/>
    <property type="match status" value="1"/>
</dbReference>
<organism evidence="2">
    <name type="scientific">hydrothermal vent metagenome</name>
    <dbReference type="NCBI Taxonomy" id="652676"/>
    <lineage>
        <taxon>unclassified sequences</taxon>
        <taxon>metagenomes</taxon>
        <taxon>ecological metagenomes</taxon>
    </lineage>
</organism>
<sequence length="134" mass="15425">MKKQRIYIDTSVFGGYFDSEFEEFTKPLFDRIEKGEFIILYSPVTQDELENAPSRVRSLVTSLKSSQTEFLETTDEAVDLATEYIAEKVVGETSYADCLHIALATINRADLLVSWNFKHINQTDIVYDYIKPHT</sequence>
<feature type="domain" description="PIN" evidence="1">
    <location>
        <begin position="6"/>
        <end position="112"/>
    </location>
</feature>
<dbReference type="InterPro" id="IPR002716">
    <property type="entry name" value="PIN_dom"/>
</dbReference>
<dbReference type="AlphaFoldDB" id="A0A3B0V6P7"/>
<accession>A0A3B0V6P7</accession>
<dbReference type="SUPFAM" id="SSF88723">
    <property type="entry name" value="PIN domain-like"/>
    <property type="match status" value="1"/>
</dbReference>
<protein>
    <recommendedName>
        <fullName evidence="1">PIN domain-containing protein</fullName>
    </recommendedName>
</protein>
<proteinExistence type="predicted"/>
<evidence type="ECO:0000313" key="2">
    <source>
        <dbReference type="EMBL" id="VAW27626.1"/>
    </source>
</evidence>
<dbReference type="EMBL" id="UOES01000273">
    <property type="protein sequence ID" value="VAW27626.1"/>
    <property type="molecule type" value="Genomic_DNA"/>
</dbReference>